<accession>A0ABP8NTC4</accession>
<evidence type="ECO:0000313" key="1">
    <source>
        <dbReference type="EMBL" id="GAA4470722.1"/>
    </source>
</evidence>
<name>A0ABP8NTC4_9NOCA</name>
<keyword evidence="2" id="KW-1185">Reference proteome</keyword>
<gene>
    <name evidence="1" type="ORF">GCM10023094_00210</name>
</gene>
<dbReference type="Proteomes" id="UP001501183">
    <property type="component" value="Unassembled WGS sequence"/>
</dbReference>
<organism evidence="1 2">
    <name type="scientific">Rhodococcus olei</name>
    <dbReference type="NCBI Taxonomy" id="2161675"/>
    <lineage>
        <taxon>Bacteria</taxon>
        <taxon>Bacillati</taxon>
        <taxon>Actinomycetota</taxon>
        <taxon>Actinomycetes</taxon>
        <taxon>Mycobacteriales</taxon>
        <taxon>Nocardiaceae</taxon>
        <taxon>Rhodococcus</taxon>
    </lineage>
</organism>
<protein>
    <submittedName>
        <fullName evidence="1">Uncharacterized protein</fullName>
    </submittedName>
</protein>
<proteinExistence type="predicted"/>
<comment type="caution">
    <text evidence="1">The sequence shown here is derived from an EMBL/GenBank/DDBJ whole genome shotgun (WGS) entry which is preliminary data.</text>
</comment>
<reference evidence="2" key="1">
    <citation type="journal article" date="2019" name="Int. J. Syst. Evol. Microbiol.">
        <title>The Global Catalogue of Microorganisms (GCM) 10K type strain sequencing project: providing services to taxonomists for standard genome sequencing and annotation.</title>
        <authorList>
            <consortium name="The Broad Institute Genomics Platform"/>
            <consortium name="The Broad Institute Genome Sequencing Center for Infectious Disease"/>
            <person name="Wu L."/>
            <person name="Ma J."/>
        </authorList>
    </citation>
    <scope>NUCLEOTIDE SEQUENCE [LARGE SCALE GENOMIC DNA]</scope>
    <source>
        <strain evidence="2">JCM 32206</strain>
    </source>
</reference>
<evidence type="ECO:0000313" key="2">
    <source>
        <dbReference type="Proteomes" id="UP001501183"/>
    </source>
</evidence>
<sequence length="99" mass="10858">MSSPTTQAPTSLVTATIKAADLPGFASEGPILVEVGTWEQSGRMYRRSYLVETTVERQQDAEPRGPEVRVTFVESGIDAITFAAEADVVVHRPFLVKHR</sequence>
<dbReference type="EMBL" id="BAABFB010000001">
    <property type="protein sequence ID" value="GAA4470722.1"/>
    <property type="molecule type" value="Genomic_DNA"/>
</dbReference>